<evidence type="ECO:0000313" key="1">
    <source>
        <dbReference type="EMBL" id="CAK5066202.1"/>
    </source>
</evidence>
<gene>
    <name evidence="1" type="ORF">MENTE1834_LOCUS17492</name>
</gene>
<proteinExistence type="predicted"/>
<sequence length="323" mass="37387">MAYTRRTANFEKNEFFKNSENNSSSTAGTSQKPMENFVSLSSINPYITCPLCNGYFVDATTVIDCLHTFCKSCLLKYFDEDNTDCPKCHYQIHQSHPSHYVAFDRTMQDIVYKLVPGMQAEEQRRREQFKLKQKKKEEKERKEQEQNGSFEKDENGGELASNESSETSKSNEEENKGKEVSSNTKDDDECCSSEQDPSLMHRRLYPGDGLVFFMILARSSFVLSSSTPFFPSPVFSIFLSFVLNSFLNSFKETRVYLGDLKVVKIYFPVFVFSKAFATINTVKRLLAYLLFADITKYNEFDIFCNYELMGRDFSMVFENLFVF</sequence>
<name>A0ACB0YW89_MELEN</name>
<evidence type="ECO:0000313" key="2">
    <source>
        <dbReference type="Proteomes" id="UP001497535"/>
    </source>
</evidence>
<reference evidence="1" key="1">
    <citation type="submission" date="2023-11" db="EMBL/GenBank/DDBJ databases">
        <authorList>
            <person name="Poullet M."/>
        </authorList>
    </citation>
    <scope>NUCLEOTIDE SEQUENCE</scope>
    <source>
        <strain evidence="1">E1834</strain>
    </source>
</reference>
<organism evidence="1 2">
    <name type="scientific">Meloidogyne enterolobii</name>
    <name type="common">Root-knot nematode worm</name>
    <name type="synonym">Meloidogyne mayaguensis</name>
    <dbReference type="NCBI Taxonomy" id="390850"/>
    <lineage>
        <taxon>Eukaryota</taxon>
        <taxon>Metazoa</taxon>
        <taxon>Ecdysozoa</taxon>
        <taxon>Nematoda</taxon>
        <taxon>Chromadorea</taxon>
        <taxon>Rhabditida</taxon>
        <taxon>Tylenchina</taxon>
        <taxon>Tylenchomorpha</taxon>
        <taxon>Tylenchoidea</taxon>
        <taxon>Meloidogynidae</taxon>
        <taxon>Meloidogyninae</taxon>
        <taxon>Meloidogyne</taxon>
    </lineage>
</organism>
<dbReference type="Proteomes" id="UP001497535">
    <property type="component" value="Unassembled WGS sequence"/>
</dbReference>
<protein>
    <submittedName>
        <fullName evidence="1">Uncharacterized protein</fullName>
    </submittedName>
</protein>
<keyword evidence="2" id="KW-1185">Reference proteome</keyword>
<comment type="caution">
    <text evidence="1">The sequence shown here is derived from an EMBL/GenBank/DDBJ whole genome shotgun (WGS) entry which is preliminary data.</text>
</comment>
<dbReference type="EMBL" id="CAVMJV010000020">
    <property type="protein sequence ID" value="CAK5066202.1"/>
    <property type="molecule type" value="Genomic_DNA"/>
</dbReference>
<accession>A0ACB0YW89</accession>